<dbReference type="AlphaFoldDB" id="A0ABD0R2R0"/>
<name>A0ABD0R2R0_CIRMR</name>
<reference evidence="3 4" key="1">
    <citation type="submission" date="2024-05" db="EMBL/GenBank/DDBJ databases">
        <title>Genome sequencing and assembly of Indian major carp, Cirrhinus mrigala (Hamilton, 1822).</title>
        <authorList>
            <person name="Mohindra V."/>
            <person name="Chowdhury L.M."/>
            <person name="Lal K."/>
            <person name="Jena J.K."/>
        </authorList>
    </citation>
    <scope>NUCLEOTIDE SEQUENCE [LARGE SCALE GENOMIC DNA]</scope>
    <source>
        <strain evidence="3">CM1030</strain>
        <tissue evidence="3">Blood</tissue>
    </source>
</reference>
<feature type="non-terminal residue" evidence="3">
    <location>
        <position position="51"/>
    </location>
</feature>
<dbReference type="InterPro" id="IPR051230">
    <property type="entry name" value="APP-Binding"/>
</dbReference>
<dbReference type="Proteomes" id="UP001529510">
    <property type="component" value="Unassembled WGS sequence"/>
</dbReference>
<dbReference type="PANTHER" id="PTHR12345">
    <property type="entry name" value="SYNTENIN RELATED"/>
    <property type="match status" value="1"/>
</dbReference>
<dbReference type="PROSITE" id="PS50106">
    <property type="entry name" value="PDZ"/>
    <property type="match status" value="1"/>
</dbReference>
<gene>
    <name evidence="3" type="ORF">M9458_011091</name>
</gene>
<comment type="caution">
    <text evidence="3">The sequence shown here is derived from an EMBL/GenBank/DDBJ whole genome shotgun (WGS) entry which is preliminary data.</text>
</comment>
<sequence>ILGVVIVESGWGSILPTVIIANMMHGGPAEKSGRLNIGDQIMSINGTSLVG</sequence>
<proteinExistence type="predicted"/>
<dbReference type="InterPro" id="IPR001478">
    <property type="entry name" value="PDZ"/>
</dbReference>
<evidence type="ECO:0000313" key="3">
    <source>
        <dbReference type="EMBL" id="KAL0192795.1"/>
    </source>
</evidence>
<protein>
    <recommendedName>
        <fullName evidence="2">PDZ domain-containing protein</fullName>
    </recommendedName>
</protein>
<feature type="non-terminal residue" evidence="3">
    <location>
        <position position="1"/>
    </location>
</feature>
<dbReference type="Gene3D" id="2.30.42.10">
    <property type="match status" value="1"/>
</dbReference>
<dbReference type="InterPro" id="IPR036034">
    <property type="entry name" value="PDZ_sf"/>
</dbReference>
<dbReference type="Pfam" id="PF00595">
    <property type="entry name" value="PDZ"/>
    <property type="match status" value="1"/>
</dbReference>
<organism evidence="3 4">
    <name type="scientific">Cirrhinus mrigala</name>
    <name type="common">Mrigala</name>
    <dbReference type="NCBI Taxonomy" id="683832"/>
    <lineage>
        <taxon>Eukaryota</taxon>
        <taxon>Metazoa</taxon>
        <taxon>Chordata</taxon>
        <taxon>Craniata</taxon>
        <taxon>Vertebrata</taxon>
        <taxon>Euteleostomi</taxon>
        <taxon>Actinopterygii</taxon>
        <taxon>Neopterygii</taxon>
        <taxon>Teleostei</taxon>
        <taxon>Ostariophysi</taxon>
        <taxon>Cypriniformes</taxon>
        <taxon>Cyprinidae</taxon>
        <taxon>Labeoninae</taxon>
        <taxon>Labeonini</taxon>
        <taxon>Cirrhinus</taxon>
    </lineage>
</organism>
<feature type="domain" description="PDZ" evidence="2">
    <location>
        <begin position="1"/>
        <end position="51"/>
    </location>
</feature>
<accession>A0ABD0R2R0</accession>
<dbReference type="SUPFAM" id="SSF50156">
    <property type="entry name" value="PDZ domain-like"/>
    <property type="match status" value="1"/>
</dbReference>
<evidence type="ECO:0000256" key="1">
    <source>
        <dbReference type="ARBA" id="ARBA00022737"/>
    </source>
</evidence>
<evidence type="ECO:0000313" key="4">
    <source>
        <dbReference type="Proteomes" id="UP001529510"/>
    </source>
</evidence>
<dbReference type="EMBL" id="JAMKFB020000005">
    <property type="protein sequence ID" value="KAL0192795.1"/>
    <property type="molecule type" value="Genomic_DNA"/>
</dbReference>
<evidence type="ECO:0000259" key="2">
    <source>
        <dbReference type="PROSITE" id="PS50106"/>
    </source>
</evidence>
<dbReference type="PANTHER" id="PTHR12345:SF14">
    <property type="entry name" value="AMYLOID-BETA A4 PRECURSOR PROTEIN-BINDING FAMILY A MEMBER 1"/>
    <property type="match status" value="1"/>
</dbReference>
<keyword evidence="4" id="KW-1185">Reference proteome</keyword>
<keyword evidence="1" id="KW-0677">Repeat</keyword>